<dbReference type="GO" id="GO:0015184">
    <property type="term" value="F:L-cystine transmembrane transporter activity"/>
    <property type="evidence" value="ECO:0007669"/>
    <property type="project" value="TreeGrafter"/>
</dbReference>
<dbReference type="InterPro" id="IPR001991">
    <property type="entry name" value="Na-dicarboxylate_symporter"/>
</dbReference>
<comment type="caution">
    <text evidence="11">The sequence shown here is derived from an EMBL/GenBank/DDBJ whole genome shotgun (WGS) entry which is preliminary data.</text>
</comment>
<evidence type="ECO:0000256" key="5">
    <source>
        <dbReference type="ARBA" id="ARBA00022692"/>
    </source>
</evidence>
<feature type="transmembrane region" description="Helical" evidence="10">
    <location>
        <begin position="371"/>
        <end position="389"/>
    </location>
</feature>
<accession>A0A9D1PKL4</accession>
<evidence type="ECO:0000256" key="3">
    <source>
        <dbReference type="ARBA" id="ARBA00022031"/>
    </source>
</evidence>
<evidence type="ECO:0000256" key="10">
    <source>
        <dbReference type="SAM" id="Phobius"/>
    </source>
</evidence>
<dbReference type="PANTHER" id="PTHR42865">
    <property type="entry name" value="PROTON/GLUTAMATE-ASPARTATE SYMPORTER"/>
    <property type="match status" value="1"/>
</dbReference>
<evidence type="ECO:0000256" key="4">
    <source>
        <dbReference type="ARBA" id="ARBA00022448"/>
    </source>
</evidence>
<dbReference type="Gene3D" id="1.10.3860.10">
    <property type="entry name" value="Sodium:dicarboxylate symporter"/>
    <property type="match status" value="1"/>
</dbReference>
<keyword evidence="4" id="KW-0813">Transport</keyword>
<dbReference type="SUPFAM" id="SSF118215">
    <property type="entry name" value="Proton glutamate symport protein"/>
    <property type="match status" value="1"/>
</dbReference>
<reference evidence="11" key="2">
    <citation type="submission" date="2021-04" db="EMBL/GenBank/DDBJ databases">
        <authorList>
            <person name="Gilroy R."/>
        </authorList>
    </citation>
    <scope>NUCLEOTIDE SEQUENCE</scope>
    <source>
        <strain evidence="11">CHK169-2315</strain>
    </source>
</reference>
<keyword evidence="8 10" id="KW-0472">Membrane</keyword>
<feature type="transmembrane region" description="Helical" evidence="10">
    <location>
        <begin position="6"/>
        <end position="23"/>
    </location>
</feature>
<proteinExistence type="inferred from homology"/>
<dbReference type="EMBL" id="DXHX01000025">
    <property type="protein sequence ID" value="HIV73777.1"/>
    <property type="molecule type" value="Genomic_DNA"/>
</dbReference>
<gene>
    <name evidence="11" type="ORF">H9895_01705</name>
</gene>
<dbReference type="GO" id="GO:0015293">
    <property type="term" value="F:symporter activity"/>
    <property type="evidence" value="ECO:0007669"/>
    <property type="project" value="InterPro"/>
</dbReference>
<evidence type="ECO:0000256" key="7">
    <source>
        <dbReference type="ARBA" id="ARBA00022989"/>
    </source>
</evidence>
<organism evidence="11 12">
    <name type="scientific">Candidatus Pseudogracilibacillus intestinigallinarum</name>
    <dbReference type="NCBI Taxonomy" id="2838742"/>
    <lineage>
        <taxon>Bacteria</taxon>
        <taxon>Bacillati</taxon>
        <taxon>Bacillota</taxon>
        <taxon>Bacilli</taxon>
        <taxon>Bacillales</taxon>
        <taxon>Bacillaceae</taxon>
        <taxon>Pseudogracilibacillus</taxon>
    </lineage>
</organism>
<evidence type="ECO:0000313" key="12">
    <source>
        <dbReference type="Proteomes" id="UP000823937"/>
    </source>
</evidence>
<evidence type="ECO:0000256" key="9">
    <source>
        <dbReference type="ARBA" id="ARBA00031293"/>
    </source>
</evidence>
<feature type="transmembrane region" description="Helical" evidence="10">
    <location>
        <begin position="265"/>
        <end position="285"/>
    </location>
</feature>
<dbReference type="PANTHER" id="PTHR42865:SF5">
    <property type="entry name" value="L-CYSTINE TRANSPORTER TCYP"/>
    <property type="match status" value="1"/>
</dbReference>
<dbReference type="AlphaFoldDB" id="A0A9D1PKL4"/>
<protein>
    <recommendedName>
        <fullName evidence="3">L-cystine uptake protein TcyP</fullName>
    </recommendedName>
    <alternativeName>
        <fullName evidence="9">Transporter of cystine TcyP</fullName>
    </alternativeName>
</protein>
<feature type="transmembrane region" description="Helical" evidence="10">
    <location>
        <begin position="225"/>
        <end position="245"/>
    </location>
</feature>
<dbReference type="Pfam" id="PF00375">
    <property type="entry name" value="SDF"/>
    <property type="match status" value="1"/>
</dbReference>
<feature type="transmembrane region" description="Helical" evidence="10">
    <location>
        <begin position="35"/>
        <end position="52"/>
    </location>
</feature>
<evidence type="ECO:0000256" key="8">
    <source>
        <dbReference type="ARBA" id="ARBA00023136"/>
    </source>
</evidence>
<evidence type="ECO:0000313" key="11">
    <source>
        <dbReference type="EMBL" id="HIV73777.1"/>
    </source>
</evidence>
<feature type="transmembrane region" description="Helical" evidence="10">
    <location>
        <begin position="395"/>
        <end position="415"/>
    </location>
</feature>
<sequence>MDILQVVLILLIFTVLIFGLFQLQRKHISFGKRALLALVVGIVFGLIIQSIYGASSPIVETAMDWINIVGDGFVSLLMMLVIPIVFIAILRAFTSSTFTEGFGKISGIVIGILVATVMISAAVGVGSASLFQLDGIEITEGNEEFEAIQRIEERAADIEGDTLPTMIRNMIPANIFVDFTQERSTSVIAVVIFSVIVGTAYMGVRRKQPDYAEKFATGVEVIFTIIMRVVTLILRLTPYGILALMLNKAATSDIATFIDLGKFIIASYVAILIMFIVHMLLIRFAGLNPFTYVKKALPVLIFGFSSRSSAGALPLNIETQKRGLGVSNGVADVAGAFSVTIGQNGCAGIYPAMLAVMVAPTVGIDPFTPSFIAMLLIVVAIGSFGVAGVGGGATFASLIVLSTLNLPIAIVGLLISIEPIIDMARTALNISGGMTAGILTSKITNNHDKTIYDDKTKQIDMNYDAM</sequence>
<dbReference type="GO" id="GO:0005886">
    <property type="term" value="C:plasma membrane"/>
    <property type="evidence" value="ECO:0007669"/>
    <property type="project" value="TreeGrafter"/>
</dbReference>
<evidence type="ECO:0000256" key="6">
    <source>
        <dbReference type="ARBA" id="ARBA00022970"/>
    </source>
</evidence>
<keyword evidence="5 10" id="KW-0812">Transmembrane</keyword>
<dbReference type="Proteomes" id="UP000823937">
    <property type="component" value="Unassembled WGS sequence"/>
</dbReference>
<evidence type="ECO:0000256" key="1">
    <source>
        <dbReference type="ARBA" id="ARBA00004141"/>
    </source>
</evidence>
<comment type="similarity">
    <text evidence="2">Belongs to the dicarboxylate/amino acid:cation symporter (DAACS) (TC 2.A.23) family.</text>
</comment>
<dbReference type="InterPro" id="IPR036458">
    <property type="entry name" value="Na:dicarbo_symporter_sf"/>
</dbReference>
<comment type="subcellular location">
    <subcellularLocation>
        <location evidence="1">Membrane</location>
        <topology evidence="1">Multi-pass membrane protein</topology>
    </subcellularLocation>
</comment>
<keyword evidence="6" id="KW-0029">Amino-acid transport</keyword>
<feature type="transmembrane region" description="Helical" evidence="10">
    <location>
        <begin position="72"/>
        <end position="93"/>
    </location>
</feature>
<feature type="transmembrane region" description="Helical" evidence="10">
    <location>
        <begin position="186"/>
        <end position="204"/>
    </location>
</feature>
<feature type="transmembrane region" description="Helical" evidence="10">
    <location>
        <begin position="105"/>
        <end position="125"/>
    </location>
</feature>
<name>A0A9D1PKL4_9BACI</name>
<reference evidence="11" key="1">
    <citation type="journal article" date="2021" name="PeerJ">
        <title>Extensive microbial diversity within the chicken gut microbiome revealed by metagenomics and culture.</title>
        <authorList>
            <person name="Gilroy R."/>
            <person name="Ravi A."/>
            <person name="Getino M."/>
            <person name="Pursley I."/>
            <person name="Horton D.L."/>
            <person name="Alikhan N.F."/>
            <person name="Baker D."/>
            <person name="Gharbi K."/>
            <person name="Hall N."/>
            <person name="Watson M."/>
            <person name="Adriaenssens E.M."/>
            <person name="Foster-Nyarko E."/>
            <person name="Jarju S."/>
            <person name="Secka A."/>
            <person name="Antonio M."/>
            <person name="Oren A."/>
            <person name="Chaudhuri R.R."/>
            <person name="La Ragione R."/>
            <person name="Hildebrand F."/>
            <person name="Pallen M.J."/>
        </authorList>
    </citation>
    <scope>NUCLEOTIDE SEQUENCE</scope>
    <source>
        <strain evidence="11">CHK169-2315</strain>
    </source>
</reference>
<dbReference type="PRINTS" id="PR00173">
    <property type="entry name" value="EDTRNSPORT"/>
</dbReference>
<keyword evidence="7 10" id="KW-1133">Transmembrane helix</keyword>
<evidence type="ECO:0000256" key="2">
    <source>
        <dbReference type="ARBA" id="ARBA00006148"/>
    </source>
</evidence>